<feature type="domain" description="GGDEF" evidence="4">
    <location>
        <begin position="267"/>
        <end position="395"/>
    </location>
</feature>
<organism evidence="5 6">
    <name type="scientific">Nitratiruptor tergarcus DSM 16512</name>
    <dbReference type="NCBI Taxonomy" id="1069081"/>
    <lineage>
        <taxon>Bacteria</taxon>
        <taxon>Pseudomonadati</taxon>
        <taxon>Campylobacterota</taxon>
        <taxon>Epsilonproteobacteria</taxon>
        <taxon>Nautiliales</taxon>
        <taxon>Nitratiruptoraceae</taxon>
        <taxon>Nitratiruptor</taxon>
    </lineage>
</organism>
<dbReference type="SUPFAM" id="SSF55073">
    <property type="entry name" value="Nucleotide cyclase"/>
    <property type="match status" value="1"/>
</dbReference>
<keyword evidence="2" id="KW-0812">Transmembrane</keyword>
<dbReference type="SMART" id="SM00267">
    <property type="entry name" value="GGDEF"/>
    <property type="match status" value="1"/>
</dbReference>
<dbReference type="PANTHER" id="PTHR33121:SF71">
    <property type="entry name" value="OXYGEN SENSOR PROTEIN DOSP"/>
    <property type="match status" value="1"/>
</dbReference>
<dbReference type="RefSeq" id="WP_084275685.1">
    <property type="nucleotide sequence ID" value="NZ_AP026671.1"/>
</dbReference>
<keyword evidence="2" id="KW-1133">Transmembrane helix</keyword>
<dbReference type="InterPro" id="IPR029787">
    <property type="entry name" value="Nucleotide_cyclase"/>
</dbReference>
<dbReference type="Gene3D" id="3.30.70.270">
    <property type="match status" value="1"/>
</dbReference>
<keyword evidence="2" id="KW-0472">Membrane</keyword>
<dbReference type="SUPFAM" id="SSF141868">
    <property type="entry name" value="EAL domain-like"/>
    <property type="match status" value="1"/>
</dbReference>
<dbReference type="Pfam" id="PF00563">
    <property type="entry name" value="EAL"/>
    <property type="match status" value="1"/>
</dbReference>
<reference evidence="6" key="1">
    <citation type="submission" date="2017-04" db="EMBL/GenBank/DDBJ databases">
        <authorList>
            <person name="Varghese N."/>
            <person name="Submissions S."/>
        </authorList>
    </citation>
    <scope>NUCLEOTIDE SEQUENCE [LARGE SCALE GENOMIC DNA]</scope>
    <source>
        <strain evidence="6">DSM 16512</strain>
    </source>
</reference>
<feature type="domain" description="EAL" evidence="3">
    <location>
        <begin position="407"/>
        <end position="650"/>
    </location>
</feature>
<dbReference type="NCBIfam" id="TIGR00254">
    <property type="entry name" value="GGDEF"/>
    <property type="match status" value="1"/>
</dbReference>
<sequence length="650" mass="75037">MLLNISKSLSRRILTYFFIVSISLILLIFYTFEAVGKEAFKSLEKSKAEVVIDTIIPTVSMDLYLGMDDQAKQLIENILKANKNILGITLIHNKKVVATYMKQNIRNKDYFVFTKTITKPNSKEKIGNIYVVYSYEHYEEIIDKYKKILLMFLGGIALLLFLFSVYLEQLLSPFKAIVAALADYSPKKDLHFPDFIHREDEIGSIARVLESMQNRIKKYALKQENMNKILEEKVQEKTKELRNRLYIDSLTGLANRLKLQEDLSQLPHASIVIINIDSFKEINDLFGHKIGDKILKDFAVKLKNLINTNNPRLYRLGGDEFALLFHNKMSRDDIKLFLDSLTKNIEKMVFVHGDKELSLHVSMGAAAGEKGILEKADIALKKAKKARRVYAIYEYDDAKVEKEYEKNIEWIKKLKRSIELDRVVPFFQPIVNTQTRKPKGYECLIRIIDDNGSVVSPGVFLEIAKKSRYYNRLTGIMIEKSCQYFSQSTCSFSINLSILDILDPNIVAHLKESIQKYEVENKIILEIVESEGIENYELVYNFFTEMKEIGCQIAIDDFGTGYSNFEHILKLPIDYIKIDGSLIENICENEDSELIVSTIVDFAHKKGIKTVSEYVSNKEIFEKIRSLGVDYAQGFYFDKPKQYVEKDCDI</sequence>
<dbReference type="PROSITE" id="PS50887">
    <property type="entry name" value="GGDEF"/>
    <property type="match status" value="1"/>
</dbReference>
<dbReference type="GO" id="GO:0071111">
    <property type="term" value="F:cyclic-guanylate-specific phosphodiesterase activity"/>
    <property type="evidence" value="ECO:0007669"/>
    <property type="project" value="InterPro"/>
</dbReference>
<dbReference type="EMBL" id="FWWZ01000001">
    <property type="protein sequence ID" value="SMC09459.1"/>
    <property type="molecule type" value="Genomic_DNA"/>
</dbReference>
<dbReference type="InterPro" id="IPR050706">
    <property type="entry name" value="Cyclic-di-GMP_PDE-like"/>
</dbReference>
<dbReference type="InterPro" id="IPR001633">
    <property type="entry name" value="EAL_dom"/>
</dbReference>
<dbReference type="Gene3D" id="6.10.340.10">
    <property type="match status" value="1"/>
</dbReference>
<dbReference type="Gene3D" id="3.20.20.450">
    <property type="entry name" value="EAL domain"/>
    <property type="match status" value="1"/>
</dbReference>
<evidence type="ECO:0000313" key="6">
    <source>
        <dbReference type="Proteomes" id="UP000192602"/>
    </source>
</evidence>
<dbReference type="PROSITE" id="PS50883">
    <property type="entry name" value="EAL"/>
    <property type="match status" value="1"/>
</dbReference>
<gene>
    <name evidence="5" type="ORF">SAMN05660197_1267</name>
</gene>
<dbReference type="Pfam" id="PF00990">
    <property type="entry name" value="GGDEF"/>
    <property type="match status" value="1"/>
</dbReference>
<feature type="transmembrane region" description="Helical" evidence="2">
    <location>
        <begin position="148"/>
        <end position="167"/>
    </location>
</feature>
<dbReference type="CDD" id="cd01949">
    <property type="entry name" value="GGDEF"/>
    <property type="match status" value="1"/>
</dbReference>
<keyword evidence="6" id="KW-1185">Reference proteome</keyword>
<dbReference type="SMART" id="SM00052">
    <property type="entry name" value="EAL"/>
    <property type="match status" value="1"/>
</dbReference>
<dbReference type="InterPro" id="IPR000160">
    <property type="entry name" value="GGDEF_dom"/>
</dbReference>
<evidence type="ECO:0000259" key="3">
    <source>
        <dbReference type="PROSITE" id="PS50883"/>
    </source>
</evidence>
<name>A0A1W1WTD1_9BACT</name>
<feature type="coiled-coil region" evidence="1">
    <location>
        <begin position="209"/>
        <end position="240"/>
    </location>
</feature>
<feature type="transmembrane region" description="Helical" evidence="2">
    <location>
        <begin position="13"/>
        <end position="32"/>
    </location>
</feature>
<proteinExistence type="predicted"/>
<dbReference type="PANTHER" id="PTHR33121">
    <property type="entry name" value="CYCLIC DI-GMP PHOSPHODIESTERASE PDEF"/>
    <property type="match status" value="1"/>
</dbReference>
<dbReference type="STRING" id="1069081.SAMN05660197_1267"/>
<evidence type="ECO:0000256" key="2">
    <source>
        <dbReference type="SAM" id="Phobius"/>
    </source>
</evidence>
<accession>A0A1W1WTD1</accession>
<dbReference type="AlphaFoldDB" id="A0A1W1WTD1"/>
<dbReference type="OrthoDB" id="9790732at2"/>
<dbReference type="InterPro" id="IPR035919">
    <property type="entry name" value="EAL_sf"/>
</dbReference>
<dbReference type="CDD" id="cd01948">
    <property type="entry name" value="EAL"/>
    <property type="match status" value="1"/>
</dbReference>
<evidence type="ECO:0000256" key="1">
    <source>
        <dbReference type="SAM" id="Coils"/>
    </source>
</evidence>
<evidence type="ECO:0000259" key="4">
    <source>
        <dbReference type="PROSITE" id="PS50887"/>
    </source>
</evidence>
<keyword evidence="1" id="KW-0175">Coiled coil</keyword>
<dbReference type="InterPro" id="IPR043128">
    <property type="entry name" value="Rev_trsase/Diguanyl_cyclase"/>
</dbReference>
<protein>
    <submittedName>
        <fullName evidence="5">Diguanylate cyclase (GGDEF) domain-containing protein</fullName>
    </submittedName>
</protein>
<evidence type="ECO:0000313" key="5">
    <source>
        <dbReference type="EMBL" id="SMC09459.1"/>
    </source>
</evidence>
<dbReference type="Proteomes" id="UP000192602">
    <property type="component" value="Unassembled WGS sequence"/>
</dbReference>